<name>A0AAV6W6L8_9LAMI</name>
<dbReference type="AlphaFoldDB" id="A0AAV6W6L8"/>
<evidence type="ECO:0000313" key="3">
    <source>
        <dbReference type="Proteomes" id="UP000826271"/>
    </source>
</evidence>
<organism evidence="2 3">
    <name type="scientific">Buddleja alternifolia</name>
    <dbReference type="NCBI Taxonomy" id="168488"/>
    <lineage>
        <taxon>Eukaryota</taxon>
        <taxon>Viridiplantae</taxon>
        <taxon>Streptophyta</taxon>
        <taxon>Embryophyta</taxon>
        <taxon>Tracheophyta</taxon>
        <taxon>Spermatophyta</taxon>
        <taxon>Magnoliopsida</taxon>
        <taxon>eudicotyledons</taxon>
        <taxon>Gunneridae</taxon>
        <taxon>Pentapetalae</taxon>
        <taxon>asterids</taxon>
        <taxon>lamiids</taxon>
        <taxon>Lamiales</taxon>
        <taxon>Scrophulariaceae</taxon>
        <taxon>Buddlejeae</taxon>
        <taxon>Buddleja</taxon>
    </lineage>
</organism>
<protein>
    <submittedName>
        <fullName evidence="2">Uncharacterized protein</fullName>
    </submittedName>
</protein>
<evidence type="ECO:0000256" key="1">
    <source>
        <dbReference type="SAM" id="MobiDB-lite"/>
    </source>
</evidence>
<accession>A0AAV6W6L8</accession>
<reference evidence="2" key="1">
    <citation type="submission" date="2019-10" db="EMBL/GenBank/DDBJ databases">
        <authorList>
            <person name="Zhang R."/>
            <person name="Pan Y."/>
            <person name="Wang J."/>
            <person name="Ma R."/>
            <person name="Yu S."/>
        </authorList>
    </citation>
    <scope>NUCLEOTIDE SEQUENCE</scope>
    <source>
        <strain evidence="2">LA-IB0</strain>
        <tissue evidence="2">Leaf</tissue>
    </source>
</reference>
<proteinExistence type="predicted"/>
<dbReference type="EMBL" id="WHWC01000019">
    <property type="protein sequence ID" value="KAG8364087.1"/>
    <property type="molecule type" value="Genomic_DNA"/>
</dbReference>
<feature type="region of interest" description="Disordered" evidence="1">
    <location>
        <begin position="1"/>
        <end position="31"/>
    </location>
</feature>
<sequence>MASSNHIQTITPKDNANQNQLHNDHNNNAPQVEEFAKLPAGACSMIRGEFDSDYSQSDTEIAQMKRKKGSMVENSVENVKKEKLHSPFQASKASTLTWDGRLRQLAVWAVARRLSVALLHRPGAPHQF</sequence>
<gene>
    <name evidence="2" type="ORF">BUALT_Bualt19G0089900</name>
</gene>
<feature type="compositionally biased region" description="Low complexity" evidence="1">
    <location>
        <begin position="14"/>
        <end position="29"/>
    </location>
</feature>
<dbReference type="Proteomes" id="UP000826271">
    <property type="component" value="Unassembled WGS sequence"/>
</dbReference>
<keyword evidence="3" id="KW-1185">Reference proteome</keyword>
<feature type="compositionally biased region" description="Polar residues" evidence="1">
    <location>
        <begin position="1"/>
        <end position="12"/>
    </location>
</feature>
<comment type="caution">
    <text evidence="2">The sequence shown here is derived from an EMBL/GenBank/DDBJ whole genome shotgun (WGS) entry which is preliminary data.</text>
</comment>
<evidence type="ECO:0000313" key="2">
    <source>
        <dbReference type="EMBL" id="KAG8364087.1"/>
    </source>
</evidence>